<feature type="transmembrane region" description="Helical" evidence="1">
    <location>
        <begin position="108"/>
        <end position="132"/>
    </location>
</feature>
<proteinExistence type="predicted"/>
<evidence type="ECO:0000313" key="2">
    <source>
        <dbReference type="EMBL" id="TVY13474.1"/>
    </source>
</evidence>
<accession>A0A8T9B0G7</accession>
<evidence type="ECO:0000313" key="3">
    <source>
        <dbReference type="Proteomes" id="UP000469559"/>
    </source>
</evidence>
<dbReference type="EMBL" id="QGMF01000951">
    <property type="protein sequence ID" value="TVY13474.1"/>
    <property type="molecule type" value="Genomic_DNA"/>
</dbReference>
<organism evidence="2 3">
    <name type="scientific">Lachnellula arida</name>
    <dbReference type="NCBI Taxonomy" id="1316785"/>
    <lineage>
        <taxon>Eukaryota</taxon>
        <taxon>Fungi</taxon>
        <taxon>Dikarya</taxon>
        <taxon>Ascomycota</taxon>
        <taxon>Pezizomycotina</taxon>
        <taxon>Leotiomycetes</taxon>
        <taxon>Helotiales</taxon>
        <taxon>Lachnaceae</taxon>
        <taxon>Lachnellula</taxon>
    </lineage>
</organism>
<keyword evidence="1" id="KW-0812">Transmembrane</keyword>
<dbReference type="AlphaFoldDB" id="A0A8T9B0G7"/>
<feature type="transmembrane region" description="Helical" evidence="1">
    <location>
        <begin position="67"/>
        <end position="87"/>
    </location>
</feature>
<comment type="caution">
    <text evidence="2">The sequence shown here is derived from an EMBL/GenBank/DDBJ whole genome shotgun (WGS) entry which is preliminary data.</text>
</comment>
<evidence type="ECO:0000256" key="1">
    <source>
        <dbReference type="SAM" id="Phobius"/>
    </source>
</evidence>
<dbReference type="Proteomes" id="UP000469559">
    <property type="component" value="Unassembled WGS sequence"/>
</dbReference>
<keyword evidence="3" id="KW-1185">Reference proteome</keyword>
<reference evidence="2 3" key="1">
    <citation type="submission" date="2018-05" db="EMBL/GenBank/DDBJ databases">
        <title>Whole genome sequencing for identification of molecular markers to develop diagnostic detection tools for the regulated plant pathogen Lachnellula willkommii.</title>
        <authorList>
            <person name="Giroux E."/>
            <person name="Bilodeau G."/>
        </authorList>
    </citation>
    <scope>NUCLEOTIDE SEQUENCE [LARGE SCALE GENOMIC DNA]</scope>
    <source>
        <strain evidence="2 3">CBS 203.66</strain>
    </source>
</reference>
<name>A0A8T9B0G7_9HELO</name>
<feature type="transmembrane region" description="Helical" evidence="1">
    <location>
        <begin position="138"/>
        <end position="160"/>
    </location>
</feature>
<sequence>MAAAIEAKRKHPGERLATFFDNFFKTILSVSTLGASITFSKIVNAPTPPLHGPFSANTAQAYMGVSWLLFLLDLAATAFATCAFTLYRPQAIAYFGTENSDRRRVVMWYASAVSALLFGILVAAFVFLGLVVVSFAGWTGWVAVGLSGFAGVVGAVCIVWQSPIGSKAIGGVGPSREGTGLGDYSGQQRIVSFQQQVVAEEGVTFVEDEKYGGGAYNNGVGYDAGGGTRKSDGEVEQAKPVIAEVPGYMADMRRYRSSKSSRDTGYNAKY</sequence>
<protein>
    <submittedName>
        <fullName evidence="2">Uncharacterized protein</fullName>
    </submittedName>
</protein>
<dbReference type="OrthoDB" id="3599804at2759"/>
<keyword evidence="1" id="KW-0472">Membrane</keyword>
<gene>
    <name evidence="2" type="ORF">LARI1_G008206</name>
</gene>
<keyword evidence="1" id="KW-1133">Transmembrane helix</keyword>